<accession>A0A939BH49</accession>
<proteinExistence type="predicted"/>
<dbReference type="InterPro" id="IPR012441">
    <property type="entry name" value="DUF1643"/>
</dbReference>
<reference evidence="1" key="2">
    <citation type="journal article" date="2021" name="Sci. Rep.">
        <title>The distribution of antibiotic resistance genes in chicken gut microbiota commensals.</title>
        <authorList>
            <person name="Juricova H."/>
            <person name="Matiasovicova J."/>
            <person name="Kubasova T."/>
            <person name="Cejkova D."/>
            <person name="Rychlik I."/>
        </authorList>
    </citation>
    <scope>NUCLEOTIDE SEQUENCE</scope>
    <source>
        <strain evidence="1">An582</strain>
    </source>
</reference>
<reference evidence="1" key="1">
    <citation type="submission" date="2020-08" db="EMBL/GenBank/DDBJ databases">
        <authorList>
            <person name="Cejkova D."/>
            <person name="Kubasova T."/>
            <person name="Jahodarova E."/>
            <person name="Rychlik I."/>
        </authorList>
    </citation>
    <scope>NUCLEOTIDE SEQUENCE</scope>
    <source>
        <strain evidence="1">An582</strain>
    </source>
</reference>
<dbReference type="AlphaFoldDB" id="A0A939BH49"/>
<dbReference type="Pfam" id="PF07799">
    <property type="entry name" value="DUF1643"/>
    <property type="match status" value="1"/>
</dbReference>
<sequence length="192" mass="22030">MENTVKQTGLLEKTGVFDEELKNRYELHLTYNGVKGKRVLVICMNPASDNIQVFDSTTNYLLNNFGMMGYSDITVWNLFSRICTKLKPSEITDNNRNLEYLKELLQSSYDAIVISWGCTFIGNKKVEAAKKEVLELLQPFGKQVYEIVDKAGRYANLSYTHVLFAGQRYSGLWELRKVKILSSKGHDRAKKK</sequence>
<protein>
    <submittedName>
        <fullName evidence="1">DUF1643 domain-containing protein</fullName>
    </submittedName>
</protein>
<dbReference type="RefSeq" id="WP_204906623.1">
    <property type="nucleotide sequence ID" value="NZ_JACJKS010000009.1"/>
</dbReference>
<evidence type="ECO:0000313" key="2">
    <source>
        <dbReference type="Proteomes" id="UP000705508"/>
    </source>
</evidence>
<name>A0A939BH49_9CLOT</name>
<gene>
    <name evidence="1" type="ORF">H6A20_08060</name>
</gene>
<organism evidence="1 2">
    <name type="scientific">Mordavella massiliensis</name>
    <dbReference type="NCBI Taxonomy" id="1871024"/>
    <lineage>
        <taxon>Bacteria</taxon>
        <taxon>Bacillati</taxon>
        <taxon>Bacillota</taxon>
        <taxon>Clostridia</taxon>
        <taxon>Eubacteriales</taxon>
        <taxon>Clostridiaceae</taxon>
        <taxon>Mordavella</taxon>
    </lineage>
</organism>
<comment type="caution">
    <text evidence="1">The sequence shown here is derived from an EMBL/GenBank/DDBJ whole genome shotgun (WGS) entry which is preliminary data.</text>
</comment>
<evidence type="ECO:0000313" key="1">
    <source>
        <dbReference type="EMBL" id="MBM6948609.1"/>
    </source>
</evidence>
<dbReference type="EMBL" id="JACJKS010000009">
    <property type="protein sequence ID" value="MBM6948609.1"/>
    <property type="molecule type" value="Genomic_DNA"/>
</dbReference>
<dbReference type="Proteomes" id="UP000705508">
    <property type="component" value="Unassembled WGS sequence"/>
</dbReference>